<proteinExistence type="predicted"/>
<feature type="transmembrane region" description="Helical" evidence="1">
    <location>
        <begin position="44"/>
        <end position="64"/>
    </location>
</feature>
<reference evidence="2 3" key="1">
    <citation type="journal article" date="2020" name="G3 (Bethesda)">
        <title>Whole Genome Sequencing and Comparative Genomics of Two Nematicidal Bacillus Strains Reveals a Wide Range of Possible Virulence Factors.</title>
        <authorList>
            <person name="Susic N."/>
            <person name="Janezic S."/>
            <person name="Rupnik M."/>
            <person name="Geric Stare B."/>
        </authorList>
    </citation>
    <scope>NUCLEOTIDE SEQUENCE [LARGE SCALE GENOMIC DNA]</scope>
    <source>
        <strain evidence="2 3">I-1582</strain>
    </source>
</reference>
<sequence length="163" mass="19270">MKEINSKTRFVVTLLIWVIILCSIYSVLFYPINYFILKLSPSDYFGLFAGIFIVSGVLFHRYYLTLFDNVVEHFKIKNETLWNGIALITFNFTGLFASFLIYMITKDFTYAEVTAMVYSCGSVSWFIPLNIIRREVKERQIREEKSNEIFIDENGIKRLYFKL</sequence>
<gene>
    <name evidence="2" type="ORF">KIS1582_5070</name>
</gene>
<keyword evidence="1" id="KW-0472">Membrane</keyword>
<dbReference type="RefSeq" id="WP_159347368.1">
    <property type="nucleotide sequence ID" value="NZ_JBALOT010000012.1"/>
</dbReference>
<protein>
    <submittedName>
        <fullName evidence="2">Uncharacterized protein</fullName>
    </submittedName>
</protein>
<evidence type="ECO:0000256" key="1">
    <source>
        <dbReference type="SAM" id="Phobius"/>
    </source>
</evidence>
<comment type="caution">
    <text evidence="2">The sequence shown here is derived from an EMBL/GenBank/DDBJ whole genome shotgun (WGS) entry which is preliminary data.</text>
</comment>
<dbReference type="InterPro" id="IPR036259">
    <property type="entry name" value="MFS_trans_sf"/>
</dbReference>
<evidence type="ECO:0000313" key="2">
    <source>
        <dbReference type="EMBL" id="KAF0821228.1"/>
    </source>
</evidence>
<keyword evidence="1" id="KW-0812">Transmembrane</keyword>
<feature type="transmembrane region" description="Helical" evidence="1">
    <location>
        <begin position="12"/>
        <end position="32"/>
    </location>
</feature>
<feature type="transmembrane region" description="Helical" evidence="1">
    <location>
        <begin position="85"/>
        <end position="104"/>
    </location>
</feature>
<evidence type="ECO:0000313" key="3">
    <source>
        <dbReference type="Proteomes" id="UP000465778"/>
    </source>
</evidence>
<dbReference type="Proteomes" id="UP000465778">
    <property type="component" value="Unassembled WGS sequence"/>
</dbReference>
<dbReference type="AlphaFoldDB" id="A0A800N807"/>
<accession>A0A800N807</accession>
<dbReference type="SUPFAM" id="SSF103473">
    <property type="entry name" value="MFS general substrate transporter"/>
    <property type="match status" value="1"/>
</dbReference>
<dbReference type="OrthoDB" id="2879341at2"/>
<keyword evidence="1" id="KW-1133">Transmembrane helix</keyword>
<dbReference type="EMBL" id="VDEM01000142">
    <property type="protein sequence ID" value="KAF0821228.1"/>
    <property type="molecule type" value="Genomic_DNA"/>
</dbReference>
<organism evidence="2 3">
    <name type="scientific">Cytobacillus firmus</name>
    <name type="common">Bacillus firmus</name>
    <dbReference type="NCBI Taxonomy" id="1399"/>
    <lineage>
        <taxon>Bacteria</taxon>
        <taxon>Bacillati</taxon>
        <taxon>Bacillota</taxon>
        <taxon>Bacilli</taxon>
        <taxon>Bacillales</taxon>
        <taxon>Bacillaceae</taxon>
        <taxon>Cytobacillus</taxon>
    </lineage>
</organism>
<feature type="transmembrane region" description="Helical" evidence="1">
    <location>
        <begin position="110"/>
        <end position="132"/>
    </location>
</feature>
<name>A0A800N807_CYTFI</name>